<evidence type="ECO:0000313" key="1">
    <source>
        <dbReference type="EMBL" id="TXG90326.1"/>
    </source>
</evidence>
<dbReference type="AlphaFoldDB" id="A0A6P2CGH6"/>
<organism evidence="1 2">
    <name type="scientific">Rhodococcus rhodnii</name>
    <dbReference type="NCBI Taxonomy" id="38312"/>
    <lineage>
        <taxon>Bacteria</taxon>
        <taxon>Bacillati</taxon>
        <taxon>Actinomycetota</taxon>
        <taxon>Actinomycetes</taxon>
        <taxon>Mycobacteriales</taxon>
        <taxon>Nocardiaceae</taxon>
        <taxon>Rhodococcus</taxon>
    </lineage>
</organism>
<dbReference type="Proteomes" id="UP000471120">
    <property type="component" value="Unassembled WGS sequence"/>
</dbReference>
<dbReference type="EMBL" id="QRCM01000001">
    <property type="protein sequence ID" value="TXG90326.1"/>
    <property type="molecule type" value="Genomic_DNA"/>
</dbReference>
<comment type="caution">
    <text evidence="1">The sequence shown here is derived from an EMBL/GenBank/DDBJ whole genome shotgun (WGS) entry which is preliminary data.</text>
</comment>
<name>A0A6P2CGH6_9NOCA</name>
<dbReference type="Pfam" id="PF24432">
    <property type="entry name" value="DUF7555"/>
    <property type="match status" value="1"/>
</dbReference>
<protein>
    <submittedName>
        <fullName evidence="1">Uncharacterized protein</fullName>
    </submittedName>
</protein>
<proteinExistence type="predicted"/>
<dbReference type="InterPro" id="IPR055977">
    <property type="entry name" value="DUF7555"/>
</dbReference>
<reference evidence="1 2" key="1">
    <citation type="submission" date="2018-07" db="EMBL/GenBank/DDBJ databases">
        <title>Genome sequence of Rhodococcus rhodnii ATCC 35071 from Rhodnius prolixus.</title>
        <authorList>
            <person name="Patel V."/>
            <person name="Vogel K.J."/>
        </authorList>
    </citation>
    <scope>NUCLEOTIDE SEQUENCE [LARGE SCALE GENOMIC DNA]</scope>
    <source>
        <strain evidence="1 2">ATCC 35071</strain>
    </source>
</reference>
<gene>
    <name evidence="1" type="ORF">DW322_08925</name>
</gene>
<accession>A0A6P2CGH6</accession>
<evidence type="ECO:0000313" key="2">
    <source>
        <dbReference type="Proteomes" id="UP000471120"/>
    </source>
</evidence>
<sequence length="77" mass="8339">MKPRTFVALVGALVAVGGGAATESVAVMVVGFLIFIGGVFVKWPQSAEAREQDDAEKAAKQARRDERVRALARRVRR</sequence>